<comment type="caution">
    <text evidence="2">The sequence shown here is derived from an EMBL/GenBank/DDBJ whole genome shotgun (WGS) entry which is preliminary data.</text>
</comment>
<accession>W4L6R8</accession>
<dbReference type="EMBL" id="AZHW01001205">
    <property type="protein sequence ID" value="ETW93599.1"/>
    <property type="molecule type" value="Genomic_DNA"/>
</dbReference>
<dbReference type="Gene3D" id="1.10.10.1550">
    <property type="entry name" value="ROS/MUCR transcriptional regulator protein"/>
    <property type="match status" value="1"/>
</dbReference>
<organism evidence="2 3">
    <name type="scientific">Entotheonella factor</name>
    <dbReference type="NCBI Taxonomy" id="1429438"/>
    <lineage>
        <taxon>Bacteria</taxon>
        <taxon>Pseudomonadati</taxon>
        <taxon>Nitrospinota/Tectimicrobiota group</taxon>
        <taxon>Candidatus Tectimicrobiota</taxon>
        <taxon>Candidatus Entotheonellia</taxon>
        <taxon>Candidatus Entotheonellales</taxon>
        <taxon>Candidatus Entotheonellaceae</taxon>
        <taxon>Candidatus Entotheonella</taxon>
    </lineage>
</organism>
<keyword evidence="3" id="KW-1185">Reference proteome</keyword>
<evidence type="ECO:0000313" key="3">
    <source>
        <dbReference type="Proteomes" id="UP000019141"/>
    </source>
</evidence>
<dbReference type="InterPro" id="IPR008807">
    <property type="entry name" value="ROS_MUCR"/>
</dbReference>
<comment type="similarity">
    <text evidence="1">Belongs to the ros/MucR family.</text>
</comment>
<sequence>MSSLVIKMATDLVVAQTHAQQLTPDEVRELLLSTHATLLALQSRETVDASESPGPLSTSAARTDWRSSILRHAITCMECGATFKQLSARHLRTHGLDPRSYRDKYGIPRTQALSARAITAHRRQLAHRIRPWELAHADKGAASNTTTEPGS</sequence>
<evidence type="ECO:0000313" key="2">
    <source>
        <dbReference type="EMBL" id="ETW93599.1"/>
    </source>
</evidence>
<evidence type="ECO:0008006" key="4">
    <source>
        <dbReference type="Google" id="ProtNLM"/>
    </source>
</evidence>
<dbReference type="GO" id="GO:0003677">
    <property type="term" value="F:DNA binding"/>
    <property type="evidence" value="ECO:0007669"/>
    <property type="project" value="InterPro"/>
</dbReference>
<dbReference type="AlphaFoldDB" id="W4L6R8"/>
<proteinExistence type="inferred from homology"/>
<dbReference type="HOGENOM" id="CLU_106247_3_0_7"/>
<dbReference type="GO" id="GO:0006355">
    <property type="term" value="P:regulation of DNA-templated transcription"/>
    <property type="evidence" value="ECO:0007669"/>
    <property type="project" value="InterPro"/>
</dbReference>
<dbReference type="GO" id="GO:0008270">
    <property type="term" value="F:zinc ion binding"/>
    <property type="evidence" value="ECO:0007669"/>
    <property type="project" value="InterPro"/>
</dbReference>
<name>W4L6R8_ENTF1</name>
<reference evidence="2 3" key="1">
    <citation type="journal article" date="2014" name="Nature">
        <title>An environmental bacterial taxon with a large and distinct metabolic repertoire.</title>
        <authorList>
            <person name="Wilson M.C."/>
            <person name="Mori T."/>
            <person name="Ruckert C."/>
            <person name="Uria A.R."/>
            <person name="Helf M.J."/>
            <person name="Takada K."/>
            <person name="Gernert C."/>
            <person name="Steffens U.A."/>
            <person name="Heycke N."/>
            <person name="Schmitt S."/>
            <person name="Rinke C."/>
            <person name="Helfrich E.J."/>
            <person name="Brachmann A.O."/>
            <person name="Gurgui C."/>
            <person name="Wakimoto T."/>
            <person name="Kracht M."/>
            <person name="Crusemann M."/>
            <person name="Hentschel U."/>
            <person name="Abe I."/>
            <person name="Matsunaga S."/>
            <person name="Kalinowski J."/>
            <person name="Takeyama H."/>
            <person name="Piel J."/>
        </authorList>
    </citation>
    <scope>NUCLEOTIDE SEQUENCE [LARGE SCALE GENOMIC DNA]</scope>
    <source>
        <strain evidence="3">TSY1</strain>
    </source>
</reference>
<gene>
    <name evidence="2" type="ORF">ETSY1_38490</name>
</gene>
<protein>
    <recommendedName>
        <fullName evidence="4">MucR family transcriptional regulator</fullName>
    </recommendedName>
</protein>
<dbReference type="InterPro" id="IPR041920">
    <property type="entry name" value="ROS/MUCR_sf"/>
</dbReference>
<dbReference type="Proteomes" id="UP000019141">
    <property type="component" value="Unassembled WGS sequence"/>
</dbReference>
<dbReference type="Pfam" id="PF05443">
    <property type="entry name" value="ROS_MUCR"/>
    <property type="match status" value="1"/>
</dbReference>
<evidence type="ECO:0000256" key="1">
    <source>
        <dbReference type="ARBA" id="ARBA00007031"/>
    </source>
</evidence>